<reference evidence="1" key="1">
    <citation type="journal article" date="2022" name="Front. Microbiol.">
        <title>New perspectives on an old grouping: The genomic and phenotypic variability of Oxalobacter formigenes and the implications for calcium oxalate stone prevention.</title>
        <authorList>
            <person name="Chmiel J.A."/>
            <person name="Carr C."/>
            <person name="Stuivenberg G.A."/>
            <person name="Venema R."/>
            <person name="Chanyi R.M."/>
            <person name="Al K.F."/>
            <person name="Giguere D."/>
            <person name="Say H."/>
            <person name="Akouris P.P."/>
            <person name="Dominguez Romero S.A."/>
            <person name="Kwong A."/>
            <person name="Tai V."/>
            <person name="Koval S.F."/>
            <person name="Razvi H."/>
            <person name="Bjazevic J."/>
            <person name="Burton J.P."/>
        </authorList>
    </citation>
    <scope>NUCLEOTIDE SEQUENCE</scope>
    <source>
        <strain evidence="1">OxK</strain>
    </source>
</reference>
<dbReference type="Proteomes" id="UP001164819">
    <property type="component" value="Chromosome"/>
</dbReference>
<proteinExistence type="predicted"/>
<gene>
    <name evidence="1" type="ORF">NB646_07685</name>
</gene>
<sequence>MAVLWQLFGSKTNVLPGLVFHLGREKEKQERLGDEGVFCRDRMLVCMQMQK</sequence>
<accession>A0A9E9LDG7</accession>
<dbReference type="RefSeq" id="WP_269315697.1">
    <property type="nucleotide sequence ID" value="NZ_CP098251.1"/>
</dbReference>
<dbReference type="AlphaFoldDB" id="A0A9E9LDG7"/>
<organism evidence="1">
    <name type="scientific">Oxalobacter aliiformigenes</name>
    <dbReference type="NCBI Taxonomy" id="2946593"/>
    <lineage>
        <taxon>Bacteria</taxon>
        <taxon>Pseudomonadati</taxon>
        <taxon>Pseudomonadota</taxon>
        <taxon>Betaproteobacteria</taxon>
        <taxon>Burkholderiales</taxon>
        <taxon>Oxalobacteraceae</taxon>
        <taxon>Oxalobacter</taxon>
    </lineage>
</organism>
<protein>
    <submittedName>
        <fullName evidence="1">Uncharacterized protein</fullName>
    </submittedName>
</protein>
<name>A0A9E9LDG7_9BURK</name>
<evidence type="ECO:0000313" key="1">
    <source>
        <dbReference type="EMBL" id="WAV90724.1"/>
    </source>
</evidence>
<dbReference type="EMBL" id="CP098251">
    <property type="protein sequence ID" value="WAV90724.1"/>
    <property type="molecule type" value="Genomic_DNA"/>
</dbReference>